<evidence type="ECO:0000256" key="3">
    <source>
        <dbReference type="ARBA" id="ARBA00022723"/>
    </source>
</evidence>
<comment type="cofactor">
    <cofactor evidence="1 7">
        <name>Zn(2+)</name>
        <dbReference type="ChEBI" id="CHEBI:29105"/>
    </cofactor>
</comment>
<evidence type="ECO:0000313" key="9">
    <source>
        <dbReference type="EMBL" id="CAB4140780.1"/>
    </source>
</evidence>
<dbReference type="PIRSF" id="PIRSF006019">
    <property type="entry name" value="dCMP_deaminase"/>
    <property type="match status" value="1"/>
</dbReference>
<accession>A0A6J5M6S9</accession>
<evidence type="ECO:0000256" key="6">
    <source>
        <dbReference type="PIRSR" id="PIRSR006019-1"/>
    </source>
</evidence>
<reference evidence="9" key="1">
    <citation type="submission" date="2020-04" db="EMBL/GenBank/DDBJ databases">
        <authorList>
            <person name="Chiriac C."/>
            <person name="Salcher M."/>
            <person name="Ghai R."/>
            <person name="Kavagutti S V."/>
        </authorList>
    </citation>
    <scope>NUCLEOTIDE SEQUENCE</scope>
</reference>
<protein>
    <submittedName>
        <fullName evidence="9">ComEB Deoxycytidylate deaminase</fullName>
    </submittedName>
</protein>
<keyword evidence="3 7" id="KW-0479">Metal-binding</keyword>
<dbReference type="PANTHER" id="PTHR11086:SF18">
    <property type="entry name" value="DEOXYCYTIDYLATE DEAMINASE"/>
    <property type="match status" value="1"/>
</dbReference>
<keyword evidence="5 7" id="KW-0862">Zinc</keyword>
<dbReference type="InterPro" id="IPR016193">
    <property type="entry name" value="Cytidine_deaminase-like"/>
</dbReference>
<keyword evidence="4" id="KW-0378">Hydrolase</keyword>
<feature type="active site" description="Proton donor" evidence="6">
    <location>
        <position position="70"/>
    </location>
</feature>
<dbReference type="PROSITE" id="PS00903">
    <property type="entry name" value="CYT_DCMP_DEAMINASES_1"/>
    <property type="match status" value="1"/>
</dbReference>
<proteinExistence type="inferred from homology"/>
<evidence type="ECO:0000256" key="4">
    <source>
        <dbReference type="ARBA" id="ARBA00022801"/>
    </source>
</evidence>
<dbReference type="SUPFAM" id="SSF53927">
    <property type="entry name" value="Cytidine deaminase-like"/>
    <property type="match status" value="1"/>
</dbReference>
<dbReference type="PROSITE" id="PS51747">
    <property type="entry name" value="CYT_DCMP_DEAMINASES_2"/>
    <property type="match status" value="1"/>
</dbReference>
<evidence type="ECO:0000256" key="7">
    <source>
        <dbReference type="PIRSR" id="PIRSR006019-2"/>
    </source>
</evidence>
<feature type="binding site" evidence="7">
    <location>
        <position position="99"/>
    </location>
    <ligand>
        <name>Zn(2+)</name>
        <dbReference type="ChEBI" id="CHEBI:29105"/>
        <note>catalytic</note>
    </ligand>
</feature>
<name>A0A6J5M6S9_9CAUD</name>
<dbReference type="InterPro" id="IPR015517">
    <property type="entry name" value="dCMP_deaminase-rel"/>
</dbReference>
<dbReference type="Gene3D" id="3.40.140.10">
    <property type="entry name" value="Cytidine Deaminase, domain 2"/>
    <property type="match status" value="1"/>
</dbReference>
<dbReference type="InterPro" id="IPR035105">
    <property type="entry name" value="Deoxycytidylate_deaminase_dom"/>
</dbReference>
<dbReference type="Pfam" id="PF00383">
    <property type="entry name" value="dCMP_cyt_deam_1"/>
    <property type="match status" value="1"/>
</dbReference>
<evidence type="ECO:0000256" key="1">
    <source>
        <dbReference type="ARBA" id="ARBA00001947"/>
    </source>
</evidence>
<feature type="binding site" evidence="7">
    <location>
        <position position="68"/>
    </location>
    <ligand>
        <name>Zn(2+)</name>
        <dbReference type="ChEBI" id="CHEBI:29105"/>
        <note>catalytic</note>
    </ligand>
</feature>
<organism evidence="9">
    <name type="scientific">uncultured Caudovirales phage</name>
    <dbReference type="NCBI Taxonomy" id="2100421"/>
    <lineage>
        <taxon>Viruses</taxon>
        <taxon>Duplodnaviria</taxon>
        <taxon>Heunggongvirae</taxon>
        <taxon>Uroviricota</taxon>
        <taxon>Caudoviricetes</taxon>
        <taxon>Peduoviridae</taxon>
        <taxon>Maltschvirus</taxon>
        <taxon>Maltschvirus maltsch</taxon>
    </lineage>
</organism>
<dbReference type="InterPro" id="IPR016192">
    <property type="entry name" value="APOBEC/CMP_deaminase_Zn-bd"/>
</dbReference>
<dbReference type="InterPro" id="IPR002125">
    <property type="entry name" value="CMP_dCMP_dom"/>
</dbReference>
<dbReference type="GO" id="GO:0006220">
    <property type="term" value="P:pyrimidine nucleotide metabolic process"/>
    <property type="evidence" value="ECO:0007669"/>
    <property type="project" value="InterPro"/>
</dbReference>
<dbReference type="GO" id="GO:0004132">
    <property type="term" value="F:dCMP deaminase activity"/>
    <property type="evidence" value="ECO:0007669"/>
    <property type="project" value="InterPro"/>
</dbReference>
<comment type="similarity">
    <text evidence="2">Belongs to the cytidine and deoxycytidylate deaminase family.</text>
</comment>
<evidence type="ECO:0000259" key="8">
    <source>
        <dbReference type="PROSITE" id="PS51747"/>
    </source>
</evidence>
<dbReference type="PANTHER" id="PTHR11086">
    <property type="entry name" value="DEOXYCYTIDYLATE DEAMINASE-RELATED"/>
    <property type="match status" value="1"/>
</dbReference>
<feature type="binding site" evidence="7">
    <location>
        <position position="96"/>
    </location>
    <ligand>
        <name>Zn(2+)</name>
        <dbReference type="ChEBI" id="CHEBI:29105"/>
        <note>catalytic</note>
    </ligand>
</feature>
<sequence length="144" mass="16369">MNWDEYFMQMAELVATKSKDRSTKVGCVIVGPSHEVRTTGYNGFCRGVYDDGVESRHEKPEKYFWVEHAERNAIYNAARNGIALEGCTAYVTMIPCADCTRGLIQSGVKRVFFCHYAGDNEKWSESFERSYEMAKEAGVELKIV</sequence>
<gene>
    <name evidence="9" type="ORF">UFOVP395_115</name>
</gene>
<dbReference type="EMBL" id="LR796380">
    <property type="protein sequence ID" value="CAB4140780.1"/>
    <property type="molecule type" value="Genomic_DNA"/>
</dbReference>
<dbReference type="InterPro" id="IPR016473">
    <property type="entry name" value="dCMP_deaminase"/>
</dbReference>
<dbReference type="GO" id="GO:0008270">
    <property type="term" value="F:zinc ion binding"/>
    <property type="evidence" value="ECO:0007669"/>
    <property type="project" value="InterPro"/>
</dbReference>
<evidence type="ECO:0000256" key="2">
    <source>
        <dbReference type="ARBA" id="ARBA00006576"/>
    </source>
</evidence>
<dbReference type="CDD" id="cd01286">
    <property type="entry name" value="deoxycytidylate_deaminase"/>
    <property type="match status" value="1"/>
</dbReference>
<evidence type="ECO:0000256" key="5">
    <source>
        <dbReference type="ARBA" id="ARBA00022833"/>
    </source>
</evidence>
<feature type="domain" description="CMP/dCMP-type deaminase" evidence="8">
    <location>
        <begin position="2"/>
        <end position="141"/>
    </location>
</feature>